<dbReference type="GO" id="GO:0042054">
    <property type="term" value="F:histone methyltransferase activity"/>
    <property type="evidence" value="ECO:0007669"/>
    <property type="project" value="TreeGrafter"/>
</dbReference>
<dbReference type="InterPro" id="IPR029063">
    <property type="entry name" value="SAM-dependent_MTases_sf"/>
</dbReference>
<dbReference type="GO" id="GO:0032259">
    <property type="term" value="P:methylation"/>
    <property type="evidence" value="ECO:0007669"/>
    <property type="project" value="UniProtKB-KW"/>
</dbReference>
<feature type="compositionally biased region" description="Pro residues" evidence="1">
    <location>
        <begin position="27"/>
        <end position="36"/>
    </location>
</feature>
<evidence type="ECO:0000256" key="1">
    <source>
        <dbReference type="SAM" id="MobiDB-lite"/>
    </source>
</evidence>
<evidence type="ECO:0000313" key="4">
    <source>
        <dbReference type="Proteomes" id="UP000315010"/>
    </source>
</evidence>
<evidence type="ECO:0000313" key="3">
    <source>
        <dbReference type="EMBL" id="TWT84148.1"/>
    </source>
</evidence>
<dbReference type="Pfam" id="PF13649">
    <property type="entry name" value="Methyltransf_25"/>
    <property type="match status" value="1"/>
</dbReference>
<dbReference type="RefSeq" id="WP_419194843.1">
    <property type="nucleotide sequence ID" value="NZ_SJPJ01000001.1"/>
</dbReference>
<comment type="caution">
    <text evidence="3">The sequence shown here is derived from an EMBL/GenBank/DDBJ whole genome shotgun (WGS) entry which is preliminary data.</text>
</comment>
<gene>
    <name evidence="3" type="ORF">CA13_56240</name>
</gene>
<keyword evidence="3" id="KW-0830">Ubiquinone</keyword>
<dbReference type="Proteomes" id="UP000315010">
    <property type="component" value="Unassembled WGS sequence"/>
</dbReference>
<sequence length="344" mass="37675">MLLKRVAQTTYPPPPSGPVTRTGPIHCPSPPQPPEAPMQAAISAKSSTNRDQADSRSATGDHVLGQYIPLLYHYNMLQDEDRVGAFQQAINLLVSPGMHVVELGGGTGILSSFAARRGARVTCVERNAELVACARGLIRDNGLDEQIEVIHQDATEFVPDTEVDVVICEMLHVGLLREKQAQVIAAFKRRYRQAHGKKLPVFIPEVSILMAQPVHQSFDFSGYHAPVPMFQAPLLDQPRTTDFASLSAYATISYDEPIPLQFQVQEQLTAIRSGAINAIRFVTQNVLAVDMSKEQAITWPNQCLVLPIGSPFDVSKDDSIEMAFDYSAGGTIEQVAESMRLQVA</sequence>
<feature type="compositionally biased region" description="Polar residues" evidence="1">
    <location>
        <begin position="44"/>
        <end position="58"/>
    </location>
</feature>
<dbReference type="CDD" id="cd02440">
    <property type="entry name" value="AdoMet_MTases"/>
    <property type="match status" value="1"/>
</dbReference>
<dbReference type="SUPFAM" id="SSF53335">
    <property type="entry name" value="S-adenosyl-L-methionine-dependent methyltransferases"/>
    <property type="match status" value="1"/>
</dbReference>
<dbReference type="InterPro" id="IPR041698">
    <property type="entry name" value="Methyltransf_25"/>
</dbReference>
<protein>
    <submittedName>
        <fullName evidence="3">Bifunctional 3-demethylubiquinone-9 3-methyltransferase/ 2-octaprenyl-6-hydroxy phenol methylase</fullName>
    </submittedName>
</protein>
<dbReference type="PANTHER" id="PTHR11006:SF53">
    <property type="entry name" value="PROTEIN ARGININE N-METHYLTRANSFERASE 3"/>
    <property type="match status" value="1"/>
</dbReference>
<accession>A0A5C5ZAB6</accession>
<dbReference type="PANTHER" id="PTHR11006">
    <property type="entry name" value="PROTEIN ARGININE N-METHYLTRANSFERASE"/>
    <property type="match status" value="1"/>
</dbReference>
<feature type="region of interest" description="Disordered" evidence="1">
    <location>
        <begin position="1"/>
        <end position="59"/>
    </location>
</feature>
<dbReference type="Gene3D" id="3.40.50.150">
    <property type="entry name" value="Vaccinia Virus protein VP39"/>
    <property type="match status" value="1"/>
</dbReference>
<keyword evidence="3" id="KW-0489">Methyltransferase</keyword>
<evidence type="ECO:0000259" key="2">
    <source>
        <dbReference type="Pfam" id="PF13649"/>
    </source>
</evidence>
<reference evidence="3 4" key="1">
    <citation type="submission" date="2019-02" db="EMBL/GenBank/DDBJ databases">
        <title>Deep-cultivation of Planctomycetes and their phenomic and genomic characterization uncovers novel biology.</title>
        <authorList>
            <person name="Wiegand S."/>
            <person name="Jogler M."/>
            <person name="Boedeker C."/>
            <person name="Pinto D."/>
            <person name="Vollmers J."/>
            <person name="Rivas-Marin E."/>
            <person name="Kohn T."/>
            <person name="Peeters S.H."/>
            <person name="Heuer A."/>
            <person name="Rast P."/>
            <person name="Oberbeckmann S."/>
            <person name="Bunk B."/>
            <person name="Jeske O."/>
            <person name="Meyerdierks A."/>
            <person name="Storesund J.E."/>
            <person name="Kallscheuer N."/>
            <person name="Luecker S."/>
            <person name="Lage O.M."/>
            <person name="Pohl T."/>
            <person name="Merkel B.J."/>
            <person name="Hornburger P."/>
            <person name="Mueller R.-W."/>
            <person name="Bruemmer F."/>
            <person name="Labrenz M."/>
            <person name="Spormann A.M."/>
            <person name="Op Den Camp H."/>
            <person name="Overmann J."/>
            <person name="Amann R."/>
            <person name="Jetten M.S.M."/>
            <person name="Mascher T."/>
            <person name="Medema M.H."/>
            <person name="Devos D.P."/>
            <person name="Kaster A.-K."/>
            <person name="Ovreas L."/>
            <person name="Rohde M."/>
            <person name="Galperin M.Y."/>
            <person name="Jogler C."/>
        </authorList>
    </citation>
    <scope>NUCLEOTIDE SEQUENCE [LARGE SCALE GENOMIC DNA]</scope>
    <source>
        <strain evidence="3 4">CA13</strain>
    </source>
</reference>
<dbReference type="EMBL" id="SJPJ01000001">
    <property type="protein sequence ID" value="TWT84148.1"/>
    <property type="molecule type" value="Genomic_DNA"/>
</dbReference>
<keyword evidence="4" id="KW-1185">Reference proteome</keyword>
<dbReference type="GO" id="GO:0016274">
    <property type="term" value="F:protein-arginine N-methyltransferase activity"/>
    <property type="evidence" value="ECO:0007669"/>
    <property type="project" value="InterPro"/>
</dbReference>
<name>A0A5C5ZAB6_9BACT</name>
<dbReference type="AlphaFoldDB" id="A0A5C5ZAB6"/>
<keyword evidence="3" id="KW-0808">Transferase</keyword>
<dbReference type="InterPro" id="IPR025799">
    <property type="entry name" value="Arg_MeTrfase"/>
</dbReference>
<proteinExistence type="predicted"/>
<feature type="domain" description="Methyltransferase" evidence="2">
    <location>
        <begin position="100"/>
        <end position="190"/>
    </location>
</feature>
<organism evidence="3 4">
    <name type="scientific">Novipirellula herctigrandis</name>
    <dbReference type="NCBI Taxonomy" id="2527986"/>
    <lineage>
        <taxon>Bacteria</taxon>
        <taxon>Pseudomonadati</taxon>
        <taxon>Planctomycetota</taxon>
        <taxon>Planctomycetia</taxon>
        <taxon>Pirellulales</taxon>
        <taxon>Pirellulaceae</taxon>
        <taxon>Novipirellula</taxon>
    </lineage>
</organism>